<keyword evidence="2" id="KW-1185">Reference proteome</keyword>
<protein>
    <recommendedName>
        <fullName evidence="3">Type VI secretion protein</fullName>
    </recommendedName>
</protein>
<proteinExistence type="predicted"/>
<accession>A0A1L9B506</accession>
<reference evidence="1 2" key="2">
    <citation type="submission" date="2016-12" db="EMBL/GenBank/DDBJ databases">
        <title>Draft Genome Sequence of Cystobacter ferrugineus Strain Cbfe23.</title>
        <authorList>
            <person name="Akbar S."/>
            <person name="Dowd S.E."/>
            <person name="Stevens D.C."/>
        </authorList>
    </citation>
    <scope>NUCLEOTIDE SEQUENCE [LARGE SCALE GENOMIC DNA]</scope>
    <source>
        <strain evidence="1 2">Cbfe23</strain>
    </source>
</reference>
<name>A0A1L9B506_9BACT</name>
<sequence>MGGPIVTGENTVLIEGRLASRIGDESLCTGVGAKAKIGSGSPTVIIGGQKAARLGDTLCHGGQIVSGAATVIIGDSGYSAMSAAHDGAAPFVSMESQ</sequence>
<dbReference type="AlphaFoldDB" id="A0A1L9B506"/>
<dbReference type="InterPro" id="IPR008727">
    <property type="entry name" value="PAAR_motif"/>
</dbReference>
<evidence type="ECO:0000313" key="2">
    <source>
        <dbReference type="Proteomes" id="UP000182229"/>
    </source>
</evidence>
<dbReference type="Proteomes" id="UP000182229">
    <property type="component" value="Unassembled WGS sequence"/>
</dbReference>
<dbReference type="Pfam" id="PF05488">
    <property type="entry name" value="PAAR_motif"/>
    <property type="match status" value="1"/>
</dbReference>
<evidence type="ECO:0000313" key="1">
    <source>
        <dbReference type="EMBL" id="OJH37303.1"/>
    </source>
</evidence>
<reference evidence="2" key="1">
    <citation type="submission" date="2016-11" db="EMBL/GenBank/DDBJ databases">
        <authorList>
            <person name="Shukria A."/>
            <person name="Stevens D.C."/>
        </authorList>
    </citation>
    <scope>NUCLEOTIDE SEQUENCE [LARGE SCALE GENOMIC DNA]</scope>
    <source>
        <strain evidence="2">Cbfe23</strain>
    </source>
</reference>
<dbReference type="Gene3D" id="2.60.200.60">
    <property type="match status" value="1"/>
</dbReference>
<dbReference type="EMBL" id="MPIN01000008">
    <property type="protein sequence ID" value="OJH37303.1"/>
    <property type="molecule type" value="Genomic_DNA"/>
</dbReference>
<evidence type="ECO:0008006" key="3">
    <source>
        <dbReference type="Google" id="ProtNLM"/>
    </source>
</evidence>
<organism evidence="1 2">
    <name type="scientific">Cystobacter ferrugineus</name>
    <dbReference type="NCBI Taxonomy" id="83449"/>
    <lineage>
        <taxon>Bacteria</taxon>
        <taxon>Pseudomonadati</taxon>
        <taxon>Myxococcota</taxon>
        <taxon>Myxococcia</taxon>
        <taxon>Myxococcales</taxon>
        <taxon>Cystobacterineae</taxon>
        <taxon>Archangiaceae</taxon>
        <taxon>Cystobacter</taxon>
    </lineage>
</organism>
<comment type="caution">
    <text evidence="1">The sequence shown here is derived from an EMBL/GenBank/DDBJ whole genome shotgun (WGS) entry which is preliminary data.</text>
</comment>
<gene>
    <name evidence="1" type="ORF">BON30_28810</name>
</gene>
<dbReference type="STRING" id="83449.BON30_28810"/>